<dbReference type="Proteomes" id="UP000885986">
    <property type="component" value="Unassembled WGS sequence"/>
</dbReference>
<evidence type="ECO:0000313" key="2">
    <source>
        <dbReference type="EMBL" id="HET97444.1"/>
    </source>
</evidence>
<dbReference type="AlphaFoldDB" id="A0A7C2TGZ6"/>
<protein>
    <submittedName>
        <fullName evidence="2">Uncharacterized protein</fullName>
    </submittedName>
</protein>
<gene>
    <name evidence="2" type="ORF">ENN98_01810</name>
</gene>
<feature type="region of interest" description="Disordered" evidence="1">
    <location>
        <begin position="111"/>
        <end position="139"/>
    </location>
</feature>
<sequence length="166" mass="18885">MQRAGRKGNMVAAQARTIIAMLGNTGTSLYDLRHKETKFGELRLSNCRKYDLSGGYRLITVHDDDCLILAWIGNHDECHCWLEKQREKTLDTEAIRRSDRLVDLAAYALADETGEEEEEDGEALLESGPADEPAHDPYEEALLERIDQETLRQVFRGLCRESSCRN</sequence>
<accession>A0A7C2TGZ6</accession>
<reference evidence="2" key="1">
    <citation type="journal article" date="2020" name="mSystems">
        <title>Genome- and Community-Level Interaction Insights into Carbon Utilization and Element Cycling Functions of Hydrothermarchaeota in Hydrothermal Sediment.</title>
        <authorList>
            <person name="Zhou Z."/>
            <person name="Liu Y."/>
            <person name="Xu W."/>
            <person name="Pan J."/>
            <person name="Luo Z.H."/>
            <person name="Li M."/>
        </authorList>
    </citation>
    <scope>NUCLEOTIDE SEQUENCE [LARGE SCALE GENOMIC DNA]</scope>
    <source>
        <strain evidence="2">SpSt-1224</strain>
    </source>
</reference>
<dbReference type="EMBL" id="DSDS01000040">
    <property type="protein sequence ID" value="HET97444.1"/>
    <property type="molecule type" value="Genomic_DNA"/>
</dbReference>
<organism evidence="2">
    <name type="scientific">Desulfurivibrio alkaliphilus</name>
    <dbReference type="NCBI Taxonomy" id="427923"/>
    <lineage>
        <taxon>Bacteria</taxon>
        <taxon>Pseudomonadati</taxon>
        <taxon>Thermodesulfobacteriota</taxon>
        <taxon>Desulfobulbia</taxon>
        <taxon>Desulfobulbales</taxon>
        <taxon>Desulfobulbaceae</taxon>
        <taxon>Desulfurivibrio</taxon>
    </lineage>
</organism>
<proteinExistence type="predicted"/>
<evidence type="ECO:0000256" key="1">
    <source>
        <dbReference type="SAM" id="MobiDB-lite"/>
    </source>
</evidence>
<feature type="compositionally biased region" description="Acidic residues" evidence="1">
    <location>
        <begin position="112"/>
        <end position="123"/>
    </location>
</feature>
<name>A0A7C2TGZ6_9BACT</name>
<comment type="caution">
    <text evidence="2">The sequence shown here is derived from an EMBL/GenBank/DDBJ whole genome shotgun (WGS) entry which is preliminary data.</text>
</comment>